<dbReference type="GO" id="GO:0007155">
    <property type="term" value="P:cell adhesion"/>
    <property type="evidence" value="ECO:0007669"/>
    <property type="project" value="InterPro"/>
</dbReference>
<evidence type="ECO:0000313" key="8">
    <source>
        <dbReference type="EMBL" id="EGJ36302.1"/>
    </source>
</evidence>
<dbReference type="Gene3D" id="2.60.40.1140">
    <property type="entry name" value="Collagen-binding surface protein Cna, B-type domain"/>
    <property type="match status" value="13"/>
</dbReference>
<evidence type="ECO:0000256" key="6">
    <source>
        <dbReference type="SAM" id="Phobius"/>
    </source>
</evidence>
<dbReference type="InterPro" id="IPR013783">
    <property type="entry name" value="Ig-like_fold"/>
</dbReference>
<dbReference type="NCBIfam" id="TIGR01167">
    <property type="entry name" value="LPXTG_anchor"/>
    <property type="match status" value="1"/>
</dbReference>
<dbReference type="eggNOG" id="COG4932">
    <property type="taxonomic scope" value="Bacteria"/>
</dbReference>
<gene>
    <name evidence="8" type="ORF">HMPREF9380_2189</name>
</gene>
<dbReference type="Gene3D" id="2.60.40.740">
    <property type="match status" value="1"/>
</dbReference>
<dbReference type="Gene3D" id="2.60.40.10">
    <property type="entry name" value="Immunoglobulins"/>
    <property type="match status" value="1"/>
</dbReference>
<evidence type="ECO:0000256" key="4">
    <source>
        <dbReference type="ARBA" id="ARBA00022729"/>
    </source>
</evidence>
<keyword evidence="4" id="KW-0732">Signal</keyword>
<keyword evidence="6" id="KW-1133">Transmembrane helix</keyword>
<dbReference type="SUPFAM" id="SSF49478">
    <property type="entry name" value="Cna protein B-type domain"/>
    <property type="match status" value="13"/>
</dbReference>
<dbReference type="Pfam" id="PF05738">
    <property type="entry name" value="Cna_B"/>
    <property type="match status" value="13"/>
</dbReference>
<dbReference type="PROSITE" id="PS50847">
    <property type="entry name" value="GRAM_POS_ANCHORING"/>
    <property type="match status" value="1"/>
</dbReference>
<organism evidence="8 9">
    <name type="scientific">Streptococcus sanguinis SK49</name>
    <dbReference type="NCBI Taxonomy" id="888808"/>
    <lineage>
        <taxon>Bacteria</taxon>
        <taxon>Bacillati</taxon>
        <taxon>Bacillota</taxon>
        <taxon>Bacilli</taxon>
        <taxon>Lactobacillales</taxon>
        <taxon>Streptococcaceae</taxon>
        <taxon>Streptococcus</taxon>
    </lineage>
</organism>
<protein>
    <submittedName>
        <fullName evidence="8">Cell wall surface anchor family protein</fullName>
    </submittedName>
</protein>
<dbReference type="Pfam" id="PF17961">
    <property type="entry name" value="Big_8"/>
    <property type="match status" value="1"/>
</dbReference>
<name>F3V099_STRSA</name>
<comment type="subcellular location">
    <subcellularLocation>
        <location evidence="1">Secreted</location>
        <location evidence="1">Cell wall</location>
        <topology evidence="1">Peptidoglycan-anchor</topology>
    </subcellularLocation>
</comment>
<dbReference type="InterPro" id="IPR019931">
    <property type="entry name" value="LPXTG_anchor"/>
</dbReference>
<keyword evidence="5" id="KW-0572">Peptidoglycan-anchor</keyword>
<proteinExistence type="predicted"/>
<dbReference type="InterPro" id="IPR008454">
    <property type="entry name" value="Collagen-bd_Cna-like_B-typ_dom"/>
</dbReference>
<dbReference type="Pfam" id="PF00746">
    <property type="entry name" value="Gram_pos_anchor"/>
    <property type="match status" value="1"/>
</dbReference>
<feature type="domain" description="Gram-positive cocci surface proteins LPxTG" evidence="7">
    <location>
        <begin position="1708"/>
        <end position="1741"/>
    </location>
</feature>
<dbReference type="CDD" id="cd00222">
    <property type="entry name" value="CollagenBindB"/>
    <property type="match status" value="13"/>
</dbReference>
<dbReference type="Pfam" id="PF17802">
    <property type="entry name" value="SpaA"/>
    <property type="match status" value="1"/>
</dbReference>
<comment type="caution">
    <text evidence="8">The sequence shown here is derived from an EMBL/GenBank/DDBJ whole genome shotgun (WGS) entry which is preliminary data.</text>
</comment>
<evidence type="ECO:0000256" key="2">
    <source>
        <dbReference type="ARBA" id="ARBA00022512"/>
    </source>
</evidence>
<evidence type="ECO:0000256" key="1">
    <source>
        <dbReference type="ARBA" id="ARBA00004168"/>
    </source>
</evidence>
<evidence type="ECO:0000259" key="7">
    <source>
        <dbReference type="PROSITE" id="PS50847"/>
    </source>
</evidence>
<evidence type="ECO:0000313" key="9">
    <source>
        <dbReference type="Proteomes" id="UP000006459"/>
    </source>
</evidence>
<keyword evidence="6" id="KW-0472">Membrane</keyword>
<keyword evidence="2" id="KW-0134">Cell wall</keyword>
<dbReference type="InterPro" id="IPR011252">
    <property type="entry name" value="Fibrogen-bd_dom1"/>
</dbReference>
<dbReference type="InterPro" id="IPR041171">
    <property type="entry name" value="SDR_Ig"/>
</dbReference>
<dbReference type="InterPro" id="IPR041033">
    <property type="entry name" value="SpaA_PFL_dom_1"/>
</dbReference>
<feature type="transmembrane region" description="Helical" evidence="6">
    <location>
        <begin position="1717"/>
        <end position="1736"/>
    </location>
</feature>
<dbReference type="InterPro" id="IPR008966">
    <property type="entry name" value="Adhesion_dom_sf"/>
</dbReference>
<dbReference type="HOGENOM" id="CLU_002287_0_1_9"/>
<reference evidence="8 9" key="1">
    <citation type="submission" date="2011-03" db="EMBL/GenBank/DDBJ databases">
        <authorList>
            <person name="Muzny D."/>
            <person name="Qin X."/>
            <person name="Deng J."/>
            <person name="Jiang H."/>
            <person name="Liu Y."/>
            <person name="Qu J."/>
            <person name="Song X.-Z."/>
            <person name="Zhang L."/>
            <person name="Thornton R."/>
            <person name="Coyle M."/>
            <person name="Francisco L."/>
            <person name="Jackson L."/>
            <person name="Javaid M."/>
            <person name="Korchina V."/>
            <person name="Kovar C."/>
            <person name="Mata R."/>
            <person name="Mathew T."/>
            <person name="Ngo R."/>
            <person name="Nguyen L."/>
            <person name="Nguyen N."/>
            <person name="Okwuonu G."/>
            <person name="Ongeri F."/>
            <person name="Pham C."/>
            <person name="Simmons D."/>
            <person name="Wilczek-Boney K."/>
            <person name="Hale W."/>
            <person name="Jakkamsetti A."/>
            <person name="Pham P."/>
            <person name="Ruth R."/>
            <person name="San Lucas F."/>
            <person name="Warren J."/>
            <person name="Zhang J."/>
            <person name="Zhao Z."/>
            <person name="Zhou C."/>
            <person name="Zhu D."/>
            <person name="Lee S."/>
            <person name="Bess C."/>
            <person name="Blankenburg K."/>
            <person name="Forbes L."/>
            <person name="Fu Q."/>
            <person name="Gubbala S."/>
            <person name="Hirani K."/>
            <person name="Jayaseelan J.C."/>
            <person name="Lara F."/>
            <person name="Munidasa M."/>
            <person name="Palculict T."/>
            <person name="Patil S."/>
            <person name="Pu L.-L."/>
            <person name="Saada N."/>
            <person name="Tang L."/>
            <person name="Weissenberger G."/>
            <person name="Zhu Y."/>
            <person name="Hemphill L."/>
            <person name="Shang Y."/>
            <person name="Youmans B."/>
            <person name="Ayvaz T."/>
            <person name="Ross M."/>
            <person name="Santibanez J."/>
            <person name="Aqrawi P."/>
            <person name="Gross S."/>
            <person name="Joshi V."/>
            <person name="Fowler G."/>
            <person name="Nazareth L."/>
            <person name="Reid J."/>
            <person name="Worley K."/>
            <person name="Petrosino J."/>
            <person name="Highlander S."/>
            <person name="Gibbs R."/>
        </authorList>
    </citation>
    <scope>NUCLEOTIDE SEQUENCE [LARGE SCALE GENOMIC DNA]</scope>
    <source>
        <strain evidence="8 9">SK49</strain>
    </source>
</reference>
<keyword evidence="6" id="KW-0812">Transmembrane</keyword>
<dbReference type="Proteomes" id="UP000006459">
    <property type="component" value="Unassembled WGS sequence"/>
</dbReference>
<dbReference type="Gene3D" id="2.60.40.1280">
    <property type="match status" value="1"/>
</dbReference>
<dbReference type="EMBL" id="AFFO01000016">
    <property type="protein sequence ID" value="EGJ36302.1"/>
    <property type="molecule type" value="Genomic_DNA"/>
</dbReference>
<sequence length="1741" mass="191169">MMKVKKWLLFLMLPLLFLLDVRLFVRHIQADTLKNAITDIKIWDYVNGREATKINGAYSLTQGGSYRYQLTFDLSAYDNRLKDGDTFTFTVPNGATIADGTKFNLTDQETQVQLGAAKTKSNGSAKGGLITVTLQNLEEYKAKTTASGVKGSFFFDFQATSVGANQDWNYNPDETQGTMAHKVTINERRQSSFSTAGENFAKFGGVIAKKPYNSAILGKSGDYSHNWVVRINTQQKTYNSPIVIKDKIPDNSAPMQFVPEGIVLRQGAYTNSLSSISNSVVLKQGQDYTITYNETYTEFTLTISNPGNRAFMLSYTTTSPADGSLVSNTAEMEVDNETLPFRDDRPAQKSFTVERSSRITEGGVITADISNSLVIYKQDSKTGKMLEGAIFKVITPSGEEITLPPTDANGRVSTQPFSSEEIKKGQFTVEEVTAPEGYVLDGDPMKVTIKAEGAVKTVKNTVDPNASKKLTIKKVWKDENNQDGKRPASIAVDVYANGKKLADKTVAVTGGSTDAEWTAQTTDLPIFDANGQKITYTIGENQLDGYDAPEVDQENLTVTNSRTPEKISIKASKKWDDAENQDGKRPANVVVKLYKEVGGQKSEVANRTLTEADQWSTEFTNLNKYEKGQEVVYSLEEDAVPHYQAQVIGNAAEGFVVTNTHQSETTTVAGQKKWDDADNQDGKRPASVKVKILNGDTVVDVQEVTAANGWKYESNPLPKYASGQEITYTISEEAVPGYTSKVEGYNITNSYTPETVKISGQKKWEDADNQDGKRPASVKVKILNGDTVVDEQEVTSANGWKYESKALPKYAAGQEIAYTVAEEAVSGYTSKVDGYNITNSYTPETVKISGQKKWEDADNQDGKRPNAVRVKILKGQDIVDVQEVTAANGWKYESNPLPKYAAGQEIAYTVAEEAVSGYTSKVDGYNITNSYTPETVKISGQKKWEDADNQDGKRPASVKVKILNGDTVVDEQNVTSANDWRYESKALPKYAAGQEITYTVSEEAVPGYTSKVDGYNITNSYTPETMTVSGSKTWEDGDNQDGKRPASITVNLLADGQKVNTQTVGEAEGWSYNFTGLPVYKDGQRITYTVTEEAVPGYSTNLNGYNITNSYTPEKTEITASKTWNDNDNQDGKRPTKISIKLMKTVGGVKTEVASKEVTAADQWQTKFENLPVYENGQKIDYSIEEDDVAGYTKEIKDFTVTNSYTPEMIKISGQKVWDDADNQDGKRPASVKVKVKNGNTVVDELEVTAANDWKFESKALPKYAAGQEIAYTVTEEAVAEYQTKIDKFTITNSYTPQSTEHAVTKVWDDADNQDGKRPASITVQLYSSVNGEEPVAVAGKTLTLTVADKADANTWKASFTNLPQFDKGQKITYSVKEDDATVVALKEKGYSPKVEGQTITNSHTPEQVKVSGQKVWDDADDQDGKRPTSITVKVMDGSTVVDTLEVTAANGWKFESKDLPKYRNGQEIAYTLKEDAVAQYETKIDKFTITNSYTPETVKVSGQKVWDDANNQDGKRPASIKVKILDGDKVVDEMEVTAATDWKFESKDLPKNKKGKKINYTVLEEVTVEGYSSSQEQATDGSFTLTNSYKPTQIAVKGTAVWSDAENQDKVRPSKITVRLLADGKPIKEEVVSGENGWQYDFSGLPKYKDGKEIVYSVAADPVDGYKLEINGTQLTFSHIPAKKEAVEGAVNNKPGGQAPKVGGKALPRTGQEENLLVTILGFLAALLAGGMLMAKAKRS</sequence>
<evidence type="ECO:0000256" key="3">
    <source>
        <dbReference type="ARBA" id="ARBA00022525"/>
    </source>
</evidence>
<dbReference type="PATRIC" id="fig|888808.3.peg.2147"/>
<evidence type="ECO:0000256" key="5">
    <source>
        <dbReference type="ARBA" id="ARBA00023088"/>
    </source>
</evidence>
<dbReference type="SUPFAM" id="SSF49401">
    <property type="entry name" value="Bacterial adhesins"/>
    <property type="match status" value="2"/>
</dbReference>
<keyword evidence="3" id="KW-0964">Secreted</keyword>
<accession>F3V099</accession>